<evidence type="ECO:0000256" key="1">
    <source>
        <dbReference type="ARBA" id="ARBA00022723"/>
    </source>
</evidence>
<dbReference type="GO" id="GO:0051536">
    <property type="term" value="F:iron-sulfur cluster binding"/>
    <property type="evidence" value="ECO:0007669"/>
    <property type="project" value="UniProtKB-KW"/>
</dbReference>
<dbReference type="InterPro" id="IPR058240">
    <property type="entry name" value="rSAM_sf"/>
</dbReference>
<dbReference type="EMBL" id="CP036272">
    <property type="protein sequence ID" value="QDT60976.1"/>
    <property type="molecule type" value="Genomic_DNA"/>
</dbReference>
<dbReference type="SMART" id="SM00729">
    <property type="entry name" value="Elp3"/>
    <property type="match status" value="1"/>
</dbReference>
<keyword evidence="1" id="KW-0479">Metal-binding</keyword>
<dbReference type="SFLD" id="SFLDS00029">
    <property type="entry name" value="Radical_SAM"/>
    <property type="match status" value="1"/>
</dbReference>
<name>A0A517SXU3_9BACT</name>
<keyword evidence="2" id="KW-0408">Iron</keyword>
<evidence type="ECO:0000259" key="4">
    <source>
        <dbReference type="SMART" id="SM00729"/>
    </source>
</evidence>
<evidence type="ECO:0000313" key="5">
    <source>
        <dbReference type="EMBL" id="QDT60976.1"/>
    </source>
</evidence>
<dbReference type="GO" id="GO:0003824">
    <property type="term" value="F:catalytic activity"/>
    <property type="evidence" value="ECO:0007669"/>
    <property type="project" value="InterPro"/>
</dbReference>
<reference evidence="5 6" key="1">
    <citation type="submission" date="2019-02" db="EMBL/GenBank/DDBJ databases">
        <title>Deep-cultivation of Planctomycetes and their phenomic and genomic characterization uncovers novel biology.</title>
        <authorList>
            <person name="Wiegand S."/>
            <person name="Jogler M."/>
            <person name="Boedeker C."/>
            <person name="Pinto D."/>
            <person name="Vollmers J."/>
            <person name="Rivas-Marin E."/>
            <person name="Kohn T."/>
            <person name="Peeters S.H."/>
            <person name="Heuer A."/>
            <person name="Rast P."/>
            <person name="Oberbeckmann S."/>
            <person name="Bunk B."/>
            <person name="Jeske O."/>
            <person name="Meyerdierks A."/>
            <person name="Storesund J.E."/>
            <person name="Kallscheuer N."/>
            <person name="Luecker S."/>
            <person name="Lage O.M."/>
            <person name="Pohl T."/>
            <person name="Merkel B.J."/>
            <person name="Hornburger P."/>
            <person name="Mueller R.-W."/>
            <person name="Bruemmer F."/>
            <person name="Labrenz M."/>
            <person name="Spormann A.M."/>
            <person name="Op den Camp H."/>
            <person name="Overmann J."/>
            <person name="Amann R."/>
            <person name="Jetten M.S.M."/>
            <person name="Mascher T."/>
            <person name="Medema M.H."/>
            <person name="Devos D.P."/>
            <person name="Kaster A.-K."/>
            <person name="Ovreas L."/>
            <person name="Rohde M."/>
            <person name="Galperin M.Y."/>
            <person name="Jogler C."/>
        </authorList>
    </citation>
    <scope>NUCLEOTIDE SEQUENCE [LARGE SCALE GENOMIC DNA]</scope>
    <source>
        <strain evidence="5 6">SV_7m_r</strain>
    </source>
</reference>
<keyword evidence="6" id="KW-1185">Reference proteome</keyword>
<proteinExistence type="predicted"/>
<organism evidence="5 6">
    <name type="scientific">Stieleria bergensis</name>
    <dbReference type="NCBI Taxonomy" id="2528025"/>
    <lineage>
        <taxon>Bacteria</taxon>
        <taxon>Pseudomonadati</taxon>
        <taxon>Planctomycetota</taxon>
        <taxon>Planctomycetia</taxon>
        <taxon>Pirellulales</taxon>
        <taxon>Pirellulaceae</taxon>
        <taxon>Stieleria</taxon>
    </lineage>
</organism>
<protein>
    <submittedName>
        <fullName evidence="5">Radical SAM superfamily protein</fullName>
    </submittedName>
</protein>
<dbReference type="GO" id="GO:0046872">
    <property type="term" value="F:metal ion binding"/>
    <property type="evidence" value="ECO:0007669"/>
    <property type="project" value="UniProtKB-KW"/>
</dbReference>
<evidence type="ECO:0000313" key="6">
    <source>
        <dbReference type="Proteomes" id="UP000315003"/>
    </source>
</evidence>
<keyword evidence="3" id="KW-0411">Iron-sulfur</keyword>
<evidence type="ECO:0000256" key="2">
    <source>
        <dbReference type="ARBA" id="ARBA00023004"/>
    </source>
</evidence>
<dbReference type="SFLD" id="SFLDG01084">
    <property type="entry name" value="Uncharacterised_Radical_SAM_Su"/>
    <property type="match status" value="1"/>
</dbReference>
<dbReference type="OrthoDB" id="9785699at2"/>
<dbReference type="SUPFAM" id="SSF102114">
    <property type="entry name" value="Radical SAM enzymes"/>
    <property type="match status" value="1"/>
</dbReference>
<sequence>MRHGSNLDPPNRFEKLHCEADLEHLEWDQEHLRTLENRRVEYLFDASKSIVSENKSPDIPFRYSINPYRGCVHSCAYCYARPGHEYLGFNAGLDFETKIVVKRQAAELFAEFLGRTSWQPEPITFSGVTDCYQPAEREFRLTRQCLEVALECRQPISIITKNALVLRDLDLLKKLAADRLVHVYLSITTLDAQLAREMEPRTSIPSARLRAVESLADANVPVGVMMAPVIPGLNDSEIPTILEAAKQAGAITANYVLLRLPLTVEPVFVEWLQRTRPNHSEKVLGRVQETRGGQLNSAAWGERMRGTGIMADQIRSLFQVFRQKHGLDAKMPAYNCDLFEPPRPKSGQLRLF</sequence>
<dbReference type="Proteomes" id="UP000315003">
    <property type="component" value="Chromosome"/>
</dbReference>
<dbReference type="AlphaFoldDB" id="A0A517SXU3"/>
<dbReference type="PANTHER" id="PTHR43432">
    <property type="entry name" value="SLR0285 PROTEIN"/>
    <property type="match status" value="1"/>
</dbReference>
<dbReference type="RefSeq" id="WP_145274467.1">
    <property type="nucleotide sequence ID" value="NZ_CP036272.1"/>
</dbReference>
<accession>A0A517SXU3</accession>
<evidence type="ECO:0000256" key="3">
    <source>
        <dbReference type="ARBA" id="ARBA00023014"/>
    </source>
</evidence>
<dbReference type="InterPro" id="IPR006638">
    <property type="entry name" value="Elp3/MiaA/NifB-like_rSAM"/>
</dbReference>
<dbReference type="InterPro" id="IPR007197">
    <property type="entry name" value="rSAM"/>
</dbReference>
<dbReference type="PANTHER" id="PTHR43432:SF3">
    <property type="entry name" value="SLR0285 PROTEIN"/>
    <property type="match status" value="1"/>
</dbReference>
<dbReference type="Pfam" id="PF04055">
    <property type="entry name" value="Radical_SAM"/>
    <property type="match status" value="1"/>
</dbReference>
<feature type="domain" description="Elp3/MiaA/NifB-like radical SAM core" evidence="4">
    <location>
        <begin position="61"/>
        <end position="289"/>
    </location>
</feature>
<dbReference type="InterPro" id="IPR040086">
    <property type="entry name" value="MJ0683-like"/>
</dbReference>
<dbReference type="NCBIfam" id="NF033668">
    <property type="entry name" value="rSAM_PA0069"/>
    <property type="match status" value="1"/>
</dbReference>
<dbReference type="Gene3D" id="3.80.30.30">
    <property type="match status" value="1"/>
</dbReference>
<gene>
    <name evidence="5" type="ORF">SV7mr_35060</name>
</gene>